<evidence type="ECO:0000256" key="1">
    <source>
        <dbReference type="SAM" id="MobiDB-lite"/>
    </source>
</evidence>
<sequence>MAASQGNTMEQYTTPAPLPQRQTRVGGSGDDLSMPAAIQGSTVALEGKIETEAVNLLRADLREVSD</sequence>
<protein>
    <submittedName>
        <fullName evidence="2">Uncharacterized protein</fullName>
    </submittedName>
</protein>
<feature type="compositionally biased region" description="Polar residues" evidence="1">
    <location>
        <begin position="1"/>
        <end position="25"/>
    </location>
</feature>
<dbReference type="AlphaFoldDB" id="A0AAV7Q1J5"/>
<gene>
    <name evidence="2" type="ORF">NDU88_010216</name>
</gene>
<evidence type="ECO:0000313" key="2">
    <source>
        <dbReference type="EMBL" id="KAJ1131885.1"/>
    </source>
</evidence>
<accession>A0AAV7Q1J5</accession>
<dbReference type="Proteomes" id="UP001066276">
    <property type="component" value="Chromosome 7"/>
</dbReference>
<organism evidence="2 3">
    <name type="scientific">Pleurodeles waltl</name>
    <name type="common">Iberian ribbed newt</name>
    <dbReference type="NCBI Taxonomy" id="8319"/>
    <lineage>
        <taxon>Eukaryota</taxon>
        <taxon>Metazoa</taxon>
        <taxon>Chordata</taxon>
        <taxon>Craniata</taxon>
        <taxon>Vertebrata</taxon>
        <taxon>Euteleostomi</taxon>
        <taxon>Amphibia</taxon>
        <taxon>Batrachia</taxon>
        <taxon>Caudata</taxon>
        <taxon>Salamandroidea</taxon>
        <taxon>Salamandridae</taxon>
        <taxon>Pleurodelinae</taxon>
        <taxon>Pleurodeles</taxon>
    </lineage>
</organism>
<keyword evidence="3" id="KW-1185">Reference proteome</keyword>
<reference evidence="2" key="1">
    <citation type="journal article" date="2022" name="bioRxiv">
        <title>Sequencing and chromosome-scale assembly of the giantPleurodeles waltlgenome.</title>
        <authorList>
            <person name="Brown T."/>
            <person name="Elewa A."/>
            <person name="Iarovenko S."/>
            <person name="Subramanian E."/>
            <person name="Araus A.J."/>
            <person name="Petzold A."/>
            <person name="Susuki M."/>
            <person name="Suzuki K.-i.T."/>
            <person name="Hayashi T."/>
            <person name="Toyoda A."/>
            <person name="Oliveira C."/>
            <person name="Osipova E."/>
            <person name="Leigh N.D."/>
            <person name="Simon A."/>
            <person name="Yun M.H."/>
        </authorList>
    </citation>
    <scope>NUCLEOTIDE SEQUENCE</scope>
    <source>
        <strain evidence="2">20211129_DDA</strain>
        <tissue evidence="2">Liver</tissue>
    </source>
</reference>
<feature type="region of interest" description="Disordered" evidence="1">
    <location>
        <begin position="1"/>
        <end position="35"/>
    </location>
</feature>
<name>A0AAV7Q1J5_PLEWA</name>
<comment type="caution">
    <text evidence="2">The sequence shown here is derived from an EMBL/GenBank/DDBJ whole genome shotgun (WGS) entry which is preliminary data.</text>
</comment>
<proteinExistence type="predicted"/>
<evidence type="ECO:0000313" key="3">
    <source>
        <dbReference type="Proteomes" id="UP001066276"/>
    </source>
</evidence>
<dbReference type="EMBL" id="JANPWB010000011">
    <property type="protein sequence ID" value="KAJ1131885.1"/>
    <property type="molecule type" value="Genomic_DNA"/>
</dbReference>